<dbReference type="Pfam" id="PF00005">
    <property type="entry name" value="ABC_tran"/>
    <property type="match status" value="1"/>
</dbReference>
<evidence type="ECO:0000259" key="6">
    <source>
        <dbReference type="PROSITE" id="PS50893"/>
    </source>
</evidence>
<keyword evidence="3" id="KW-0547">Nucleotide-binding</keyword>
<comment type="caution">
    <text evidence="7">The sequence shown here is derived from an EMBL/GenBank/DDBJ whole genome shotgun (WGS) entry which is preliminary data.</text>
</comment>
<keyword evidence="8" id="KW-1185">Reference proteome</keyword>
<dbReference type="PANTHER" id="PTHR43820:SF4">
    <property type="entry name" value="HIGH-AFFINITY BRANCHED-CHAIN AMINO ACID TRANSPORT ATP-BINDING PROTEIN LIVF"/>
    <property type="match status" value="1"/>
</dbReference>
<name>A0A0P6VN65_9HYPH</name>
<sequence>MLEVETLAVSYGAVRAVRGVSLRAEPGRITAILGANGSGKSSLIRAVMGLVAASGTVRLDGVDVSALGAERRAHLGLGCVLEGRRLFRGLTVEENLEVAWRFGRRHAGFAAMRAAVFDRFPALAEKRSVAAGLLSGGQQQMLIVSSATIRSPRWLMLDEPSLGLAPVIVQQLFDFVVDLARSRETTVLLTEQMASMALRIADYGWVLRQGTLAVAGDRALLASPEGSRRLAEAYL</sequence>
<comment type="similarity">
    <text evidence="1">Belongs to the ABC transporter superfamily.</text>
</comment>
<dbReference type="InterPro" id="IPR017871">
    <property type="entry name" value="ABC_transporter-like_CS"/>
</dbReference>
<dbReference type="GO" id="GO:0015658">
    <property type="term" value="F:branched-chain amino acid transmembrane transporter activity"/>
    <property type="evidence" value="ECO:0007669"/>
    <property type="project" value="TreeGrafter"/>
</dbReference>
<gene>
    <name evidence="7" type="ORF">ABB55_14620</name>
</gene>
<dbReference type="InterPro" id="IPR027417">
    <property type="entry name" value="P-loop_NTPase"/>
</dbReference>
<keyword evidence="2" id="KW-0813">Transport</keyword>
<organism evidence="7 8">
    <name type="scientific">Prosthecodimorpha hirschii</name>
    <dbReference type="NCBI Taxonomy" id="665126"/>
    <lineage>
        <taxon>Bacteria</taxon>
        <taxon>Pseudomonadati</taxon>
        <taxon>Pseudomonadota</taxon>
        <taxon>Alphaproteobacteria</taxon>
        <taxon>Hyphomicrobiales</taxon>
        <taxon>Ancalomicrobiaceae</taxon>
        <taxon>Prosthecodimorpha</taxon>
    </lineage>
</organism>
<evidence type="ECO:0000256" key="2">
    <source>
        <dbReference type="ARBA" id="ARBA00022448"/>
    </source>
</evidence>
<feature type="domain" description="ABC transporter" evidence="6">
    <location>
        <begin position="2"/>
        <end position="234"/>
    </location>
</feature>
<evidence type="ECO:0000313" key="7">
    <source>
        <dbReference type="EMBL" id="KPL53292.1"/>
    </source>
</evidence>
<keyword evidence="4" id="KW-0067">ATP-binding</keyword>
<accession>A0A0P6VN65</accession>
<proteinExistence type="inferred from homology"/>
<dbReference type="CDD" id="cd03224">
    <property type="entry name" value="ABC_TM1139_LivF_branched"/>
    <property type="match status" value="1"/>
</dbReference>
<evidence type="ECO:0000256" key="3">
    <source>
        <dbReference type="ARBA" id="ARBA00022741"/>
    </source>
</evidence>
<dbReference type="SMART" id="SM00382">
    <property type="entry name" value="AAA"/>
    <property type="match status" value="1"/>
</dbReference>
<reference evidence="7 8" key="2">
    <citation type="submission" date="2015-10" db="EMBL/GenBank/DDBJ databases">
        <title>Draft Genome Sequence of Prosthecomicrobium hirschii ATCC 27832.</title>
        <authorList>
            <person name="Daniel J."/>
            <person name="Givan S.A."/>
            <person name="Brun Y.V."/>
            <person name="Brown P.J."/>
        </authorList>
    </citation>
    <scope>NUCLEOTIDE SEQUENCE [LARGE SCALE GENOMIC DNA]</scope>
    <source>
        <strain evidence="7 8">16</strain>
    </source>
</reference>
<dbReference type="EMBL" id="LJYW01000001">
    <property type="protein sequence ID" value="KPL53292.1"/>
    <property type="molecule type" value="Genomic_DNA"/>
</dbReference>
<dbReference type="PANTHER" id="PTHR43820">
    <property type="entry name" value="HIGH-AFFINITY BRANCHED-CHAIN AMINO ACID TRANSPORT ATP-BINDING PROTEIN LIVF"/>
    <property type="match status" value="1"/>
</dbReference>
<keyword evidence="5" id="KW-0029">Amino-acid transport</keyword>
<dbReference type="GO" id="GO:0016887">
    <property type="term" value="F:ATP hydrolysis activity"/>
    <property type="evidence" value="ECO:0007669"/>
    <property type="project" value="InterPro"/>
</dbReference>
<evidence type="ECO:0000313" key="8">
    <source>
        <dbReference type="Proteomes" id="UP000048984"/>
    </source>
</evidence>
<dbReference type="Proteomes" id="UP000048984">
    <property type="component" value="Unassembled WGS sequence"/>
</dbReference>
<evidence type="ECO:0000256" key="4">
    <source>
        <dbReference type="ARBA" id="ARBA00022840"/>
    </source>
</evidence>
<dbReference type="GO" id="GO:0015807">
    <property type="term" value="P:L-amino acid transport"/>
    <property type="evidence" value="ECO:0007669"/>
    <property type="project" value="TreeGrafter"/>
</dbReference>
<protein>
    <recommendedName>
        <fullName evidence="6">ABC transporter domain-containing protein</fullName>
    </recommendedName>
</protein>
<dbReference type="PROSITE" id="PS50893">
    <property type="entry name" value="ABC_TRANSPORTER_2"/>
    <property type="match status" value="1"/>
</dbReference>
<reference evidence="7 8" key="1">
    <citation type="submission" date="2015-09" db="EMBL/GenBank/DDBJ databases">
        <authorList>
            <person name="Jackson K.R."/>
            <person name="Lunt B.L."/>
            <person name="Fisher J.N.B."/>
            <person name="Gardner A.V."/>
            <person name="Bailey M.E."/>
            <person name="Deus L.M."/>
            <person name="Earl A.S."/>
            <person name="Gibby P.D."/>
            <person name="Hartmann K.A."/>
            <person name="Liu J.E."/>
            <person name="Manci A.M."/>
            <person name="Nielsen D.A."/>
            <person name="Solomon M.B."/>
            <person name="Breakwell D.P."/>
            <person name="Burnett S.H."/>
            <person name="Grose J.H."/>
        </authorList>
    </citation>
    <scope>NUCLEOTIDE SEQUENCE [LARGE SCALE GENOMIC DNA]</scope>
    <source>
        <strain evidence="7 8">16</strain>
    </source>
</reference>
<dbReference type="AlphaFoldDB" id="A0A0P6VN65"/>
<dbReference type="RefSeq" id="WP_054359457.1">
    <property type="nucleotide sequence ID" value="NZ_LJYW01000001.1"/>
</dbReference>
<dbReference type="InterPro" id="IPR052156">
    <property type="entry name" value="BCAA_Transport_ATP-bd_LivF"/>
</dbReference>
<dbReference type="STRING" id="665126.ABB55_14620"/>
<dbReference type="InterPro" id="IPR003439">
    <property type="entry name" value="ABC_transporter-like_ATP-bd"/>
</dbReference>
<dbReference type="SUPFAM" id="SSF52540">
    <property type="entry name" value="P-loop containing nucleoside triphosphate hydrolases"/>
    <property type="match status" value="1"/>
</dbReference>
<evidence type="ECO:0000256" key="1">
    <source>
        <dbReference type="ARBA" id="ARBA00005417"/>
    </source>
</evidence>
<dbReference type="PROSITE" id="PS00211">
    <property type="entry name" value="ABC_TRANSPORTER_1"/>
    <property type="match status" value="1"/>
</dbReference>
<dbReference type="GO" id="GO:0005524">
    <property type="term" value="F:ATP binding"/>
    <property type="evidence" value="ECO:0007669"/>
    <property type="project" value="UniProtKB-KW"/>
</dbReference>
<evidence type="ECO:0000256" key="5">
    <source>
        <dbReference type="ARBA" id="ARBA00022970"/>
    </source>
</evidence>
<dbReference type="Gene3D" id="3.40.50.300">
    <property type="entry name" value="P-loop containing nucleotide triphosphate hydrolases"/>
    <property type="match status" value="1"/>
</dbReference>
<dbReference type="InterPro" id="IPR003593">
    <property type="entry name" value="AAA+_ATPase"/>
</dbReference>